<evidence type="ECO:0000256" key="4">
    <source>
        <dbReference type="ARBA" id="ARBA00022692"/>
    </source>
</evidence>
<dbReference type="HAMAP" id="MF_01043">
    <property type="entry name" value="PlsY"/>
    <property type="match status" value="1"/>
</dbReference>
<protein>
    <recommendedName>
        <fullName evidence="10">Glycerol-3-phosphate acyltransferase</fullName>
    </recommendedName>
    <alternativeName>
        <fullName evidence="10">Acyl-PO4 G3P acyltransferase</fullName>
    </alternativeName>
    <alternativeName>
        <fullName evidence="10">Acyl-phosphate--glycerol-3-phosphate acyltransferase</fullName>
    </alternativeName>
    <alternativeName>
        <fullName evidence="10">G3P acyltransferase</fullName>
        <shortName evidence="10">GPAT</shortName>
        <ecNumber evidence="10">2.3.1.275</ecNumber>
    </alternativeName>
    <alternativeName>
        <fullName evidence="10">Lysophosphatidic acid synthase</fullName>
        <shortName evidence="10">LPA synthase</shortName>
    </alternativeName>
</protein>
<feature type="transmembrane region" description="Helical" evidence="10">
    <location>
        <begin position="49"/>
        <end position="71"/>
    </location>
</feature>
<dbReference type="InterPro" id="IPR003811">
    <property type="entry name" value="G3P_acylTferase_PlsY"/>
</dbReference>
<sequence length="200" mass="21995">MVKVIILIIITYLVGSIPNALWIGKLFKNIDVREYGSGNVGSTNAARVLGWKLGVFTLFLDVLKGSVFVYLSKKMNLSDIQTVLVGMAAILGHSYSIYLGFKGGKAVATSLGVFIVLVPKVVLILLLIFVIIVLLTQYVSLGSISCAIFLPILTYILYNNNTYVFFGLFIGAIVVIRHKSNIINLINKNEAKFFDKANKK</sequence>
<comment type="catalytic activity">
    <reaction evidence="10">
        <text>an acyl phosphate + sn-glycerol 3-phosphate = a 1-acyl-sn-glycero-3-phosphate + phosphate</text>
        <dbReference type="Rhea" id="RHEA:34075"/>
        <dbReference type="ChEBI" id="CHEBI:43474"/>
        <dbReference type="ChEBI" id="CHEBI:57597"/>
        <dbReference type="ChEBI" id="CHEBI:57970"/>
        <dbReference type="ChEBI" id="CHEBI:59918"/>
        <dbReference type="EC" id="2.3.1.275"/>
    </reaction>
</comment>
<keyword evidence="1 10" id="KW-1003">Cell membrane</keyword>
<keyword evidence="3 10" id="KW-0808">Transferase</keyword>
<comment type="subunit">
    <text evidence="10">Probably interacts with PlsX.</text>
</comment>
<evidence type="ECO:0000256" key="7">
    <source>
        <dbReference type="ARBA" id="ARBA00023136"/>
    </source>
</evidence>
<organism evidence="11 12">
    <name type="scientific">Streptobacillus felis</name>
    <dbReference type="NCBI Taxonomy" id="1384509"/>
    <lineage>
        <taxon>Bacteria</taxon>
        <taxon>Fusobacteriati</taxon>
        <taxon>Fusobacteriota</taxon>
        <taxon>Fusobacteriia</taxon>
        <taxon>Fusobacteriales</taxon>
        <taxon>Leptotrichiaceae</taxon>
        <taxon>Streptobacillus</taxon>
    </lineage>
</organism>
<dbReference type="EC" id="2.3.1.275" evidence="10"/>
<feature type="transmembrane region" description="Helical" evidence="10">
    <location>
        <begin position="83"/>
        <end position="101"/>
    </location>
</feature>
<dbReference type="GO" id="GO:0043772">
    <property type="term" value="F:acyl-phosphate glycerol-3-phosphate acyltransferase activity"/>
    <property type="evidence" value="ECO:0007669"/>
    <property type="project" value="UniProtKB-UniRule"/>
</dbReference>
<reference evidence="11 12" key="1">
    <citation type="submission" date="2020-05" db="EMBL/GenBank/DDBJ databases">
        <title>Streptobacillus felis strain LHL191014123.</title>
        <authorList>
            <person name="Fawzy A."/>
            <person name="Rau J."/>
            <person name="Risse K."/>
            <person name="Schauerte N."/>
            <person name="Geiger C."/>
            <person name="Blom J."/>
            <person name="Imirzalioglu C."/>
            <person name="Falgenhauer J."/>
            <person name="Bach A."/>
            <person name="Herden C."/>
            <person name="Eisenberg T."/>
        </authorList>
    </citation>
    <scope>NUCLEOTIDE SEQUENCE [LARGE SCALE GENOMIC DNA]</scope>
    <source>
        <strain evidence="11 12">LHL191014123</strain>
    </source>
</reference>
<dbReference type="PANTHER" id="PTHR30309:SF0">
    <property type="entry name" value="GLYCEROL-3-PHOSPHATE ACYLTRANSFERASE-RELATED"/>
    <property type="match status" value="1"/>
</dbReference>
<comment type="caution">
    <text evidence="11">The sequence shown here is derived from an EMBL/GenBank/DDBJ whole genome shotgun (WGS) entry which is preliminary data.</text>
</comment>
<dbReference type="NCBIfam" id="TIGR00023">
    <property type="entry name" value="glycerol-3-phosphate 1-O-acyltransferase PlsY"/>
    <property type="match status" value="1"/>
</dbReference>
<dbReference type="AlphaFoldDB" id="A0A7Z0PF74"/>
<comment type="similarity">
    <text evidence="10">Belongs to the PlsY family.</text>
</comment>
<dbReference type="UniPathway" id="UPA00085"/>
<dbReference type="Pfam" id="PF02660">
    <property type="entry name" value="G3P_acyltransf"/>
    <property type="match status" value="1"/>
</dbReference>
<comment type="pathway">
    <text evidence="10">Lipid metabolism; phospholipid metabolism.</text>
</comment>
<evidence type="ECO:0000313" key="12">
    <source>
        <dbReference type="Proteomes" id="UP000526184"/>
    </source>
</evidence>
<keyword evidence="8 10" id="KW-0594">Phospholipid biosynthesis</keyword>
<gene>
    <name evidence="10 11" type="primary">plsY</name>
    <name evidence="11" type="ORF">HP397_04595</name>
</gene>
<feature type="transmembrane region" description="Helical" evidence="10">
    <location>
        <begin position="163"/>
        <end position="180"/>
    </location>
</feature>
<dbReference type="SMART" id="SM01207">
    <property type="entry name" value="G3P_acyltransf"/>
    <property type="match status" value="1"/>
</dbReference>
<evidence type="ECO:0000256" key="9">
    <source>
        <dbReference type="ARBA" id="ARBA00023264"/>
    </source>
</evidence>
<dbReference type="GO" id="GO:0008654">
    <property type="term" value="P:phospholipid biosynthetic process"/>
    <property type="evidence" value="ECO:0007669"/>
    <property type="project" value="UniProtKB-UniRule"/>
</dbReference>
<evidence type="ECO:0000313" key="11">
    <source>
        <dbReference type="EMBL" id="NYV28092.1"/>
    </source>
</evidence>
<name>A0A7Z0PF74_9FUSO</name>
<evidence type="ECO:0000256" key="2">
    <source>
        <dbReference type="ARBA" id="ARBA00022516"/>
    </source>
</evidence>
<dbReference type="PANTHER" id="PTHR30309">
    <property type="entry name" value="INNER MEMBRANE PROTEIN YGIH"/>
    <property type="match status" value="1"/>
</dbReference>
<evidence type="ECO:0000256" key="5">
    <source>
        <dbReference type="ARBA" id="ARBA00022989"/>
    </source>
</evidence>
<evidence type="ECO:0000256" key="10">
    <source>
        <dbReference type="HAMAP-Rule" id="MF_01043"/>
    </source>
</evidence>
<dbReference type="RefSeq" id="WP_180136181.1">
    <property type="nucleotide sequence ID" value="NZ_JABMKT010000021.1"/>
</dbReference>
<dbReference type="GO" id="GO:0005886">
    <property type="term" value="C:plasma membrane"/>
    <property type="evidence" value="ECO:0007669"/>
    <property type="project" value="UniProtKB-SubCell"/>
</dbReference>
<evidence type="ECO:0000256" key="1">
    <source>
        <dbReference type="ARBA" id="ARBA00022475"/>
    </source>
</evidence>
<evidence type="ECO:0000256" key="8">
    <source>
        <dbReference type="ARBA" id="ARBA00023209"/>
    </source>
</evidence>
<proteinExistence type="inferred from homology"/>
<comment type="function">
    <text evidence="10">Catalyzes the transfer of an acyl group from acyl-phosphate (acyl-PO(4)) to glycerol-3-phosphate (G3P) to form lysophosphatidic acid (LPA). This enzyme utilizes acyl-phosphate as fatty acyl donor, but not acyl-CoA or acyl-ACP.</text>
</comment>
<keyword evidence="12" id="KW-1185">Reference proteome</keyword>
<feature type="transmembrane region" description="Helical" evidence="10">
    <location>
        <begin position="107"/>
        <end position="131"/>
    </location>
</feature>
<evidence type="ECO:0000256" key="3">
    <source>
        <dbReference type="ARBA" id="ARBA00022679"/>
    </source>
</evidence>
<keyword evidence="7 10" id="KW-0472">Membrane</keyword>
<dbReference type="Proteomes" id="UP000526184">
    <property type="component" value="Unassembled WGS sequence"/>
</dbReference>
<feature type="transmembrane region" description="Helical" evidence="10">
    <location>
        <begin position="5"/>
        <end position="24"/>
    </location>
</feature>
<comment type="subcellular location">
    <subcellularLocation>
        <location evidence="10">Cell membrane</location>
        <topology evidence="10">Multi-pass membrane protein</topology>
    </subcellularLocation>
</comment>
<evidence type="ECO:0000256" key="6">
    <source>
        <dbReference type="ARBA" id="ARBA00023098"/>
    </source>
</evidence>
<keyword evidence="11" id="KW-0012">Acyltransferase</keyword>
<keyword evidence="5 10" id="KW-1133">Transmembrane helix</keyword>
<dbReference type="EMBL" id="JABMKT010000021">
    <property type="protein sequence ID" value="NYV28092.1"/>
    <property type="molecule type" value="Genomic_DNA"/>
</dbReference>
<keyword evidence="4 10" id="KW-0812">Transmembrane</keyword>
<accession>A0A7Z0PF74</accession>
<keyword evidence="2 10" id="KW-0444">Lipid biosynthesis</keyword>
<keyword evidence="6 10" id="KW-0443">Lipid metabolism</keyword>
<keyword evidence="9 10" id="KW-1208">Phospholipid metabolism</keyword>